<evidence type="ECO:0000256" key="2">
    <source>
        <dbReference type="ARBA" id="ARBA00022737"/>
    </source>
</evidence>
<protein>
    <recommendedName>
        <fullName evidence="6">Leucine-rich repeat-containing N-terminal plant-type domain-containing protein</fullName>
    </recommendedName>
</protein>
<dbReference type="InterPro" id="IPR003591">
    <property type="entry name" value="Leu-rich_rpt_typical-subtyp"/>
</dbReference>
<dbReference type="AlphaFoldDB" id="A0A4P9WL74"/>
<evidence type="ECO:0008006" key="6">
    <source>
        <dbReference type="Google" id="ProtNLM"/>
    </source>
</evidence>
<dbReference type="Proteomes" id="UP000269721">
    <property type="component" value="Unassembled WGS sequence"/>
</dbReference>
<evidence type="ECO:0000313" key="5">
    <source>
        <dbReference type="Proteomes" id="UP000269721"/>
    </source>
</evidence>
<accession>A0A4P9WL74</accession>
<feature type="chain" id="PRO_5020397522" description="Leucine-rich repeat-containing N-terminal plant-type domain-containing protein" evidence="3">
    <location>
        <begin position="23"/>
        <end position="402"/>
    </location>
</feature>
<dbReference type="PROSITE" id="PS51257">
    <property type="entry name" value="PROKAR_LIPOPROTEIN"/>
    <property type="match status" value="1"/>
</dbReference>
<name>A0A4P9WL74_9FUNG</name>
<keyword evidence="1" id="KW-0433">Leucine-rich repeat</keyword>
<dbReference type="PANTHER" id="PTHR48056">
    <property type="entry name" value="LRR RECEPTOR-LIKE SERINE/THREONINE-PROTEIN KINASE-RELATED"/>
    <property type="match status" value="1"/>
</dbReference>
<proteinExistence type="predicted"/>
<dbReference type="SUPFAM" id="SSF52058">
    <property type="entry name" value="L domain-like"/>
    <property type="match status" value="1"/>
</dbReference>
<keyword evidence="3" id="KW-0732">Signal</keyword>
<evidence type="ECO:0000256" key="3">
    <source>
        <dbReference type="SAM" id="SignalP"/>
    </source>
</evidence>
<dbReference type="SMART" id="SM00369">
    <property type="entry name" value="LRR_TYP"/>
    <property type="match status" value="3"/>
</dbReference>
<dbReference type="EMBL" id="KZ994117">
    <property type="protein sequence ID" value="RKO93781.1"/>
    <property type="molecule type" value="Genomic_DNA"/>
</dbReference>
<keyword evidence="2" id="KW-0677">Repeat</keyword>
<keyword evidence="5" id="KW-1185">Reference proteome</keyword>
<feature type="signal peptide" evidence="3">
    <location>
        <begin position="1"/>
        <end position="22"/>
    </location>
</feature>
<reference evidence="5" key="1">
    <citation type="journal article" date="2018" name="Nat. Microbiol.">
        <title>Leveraging single-cell genomics to expand the fungal tree of life.</title>
        <authorList>
            <person name="Ahrendt S.R."/>
            <person name="Quandt C.A."/>
            <person name="Ciobanu D."/>
            <person name="Clum A."/>
            <person name="Salamov A."/>
            <person name="Andreopoulos B."/>
            <person name="Cheng J.F."/>
            <person name="Woyke T."/>
            <person name="Pelin A."/>
            <person name="Henrissat B."/>
            <person name="Reynolds N.K."/>
            <person name="Benny G.L."/>
            <person name="Smith M.E."/>
            <person name="James T.Y."/>
            <person name="Grigoriev I.V."/>
        </authorList>
    </citation>
    <scope>NUCLEOTIDE SEQUENCE [LARGE SCALE GENOMIC DNA]</scope>
</reference>
<dbReference type="InterPro" id="IPR032675">
    <property type="entry name" value="LRR_dom_sf"/>
</dbReference>
<dbReference type="PANTHER" id="PTHR48056:SF34">
    <property type="entry name" value="LRR RECEPTOR-LIKE SERINE_THREONINE-PROTEIN KINASE ERL1"/>
    <property type="match status" value="1"/>
</dbReference>
<evidence type="ECO:0000256" key="1">
    <source>
        <dbReference type="ARBA" id="ARBA00022614"/>
    </source>
</evidence>
<sequence length="402" mass="43877">MRHLRLMFAFFVTLMQSAATTAQSQTTLPVGSSCADLVNVLPPQWQTTLNLTTPPNATANPYWCCNWNHICCRGDGYNGCSAADMVTGILLGGMQLTGSIPDGLGSLTSLQNLINLNHIYCFHHIPRFNIILLNNSLTGAIPESLGNLVNLTLLDLDSNQLSGAIPDTIGNLAKLQHLIFWNNSLTGTIPESLGNLFSSCPAVQQLSHNNSLTGTIPESLGNLVNLTDLELSSNQLSGPIPDTIGNLAKLQYLSQDNYTKLLTHFSSCPAVQQLSHNNSLTGTIPESLGNLVNLTDLSAKYIASFLGPLTAPVTVYSWLFSVGKLKPRGVVHEISIERLMKKLNILDGVKDVDFEALSTLGDSKRTTSEDVSLLRRQMLTTSKEVVLLRRQMFFYLKKIHLD</sequence>
<evidence type="ECO:0000313" key="4">
    <source>
        <dbReference type="EMBL" id="RKO93781.1"/>
    </source>
</evidence>
<dbReference type="InterPro" id="IPR050647">
    <property type="entry name" value="Plant_LRR-RLKs"/>
</dbReference>
<dbReference type="Gene3D" id="3.80.10.10">
    <property type="entry name" value="Ribonuclease Inhibitor"/>
    <property type="match status" value="3"/>
</dbReference>
<gene>
    <name evidence="4" type="ORF">BDK51DRAFT_29656</name>
</gene>
<dbReference type="PRINTS" id="PR00019">
    <property type="entry name" value="LEURICHRPT"/>
</dbReference>
<dbReference type="InterPro" id="IPR001611">
    <property type="entry name" value="Leu-rich_rpt"/>
</dbReference>
<dbReference type="GO" id="GO:0033612">
    <property type="term" value="F:receptor serine/threonine kinase binding"/>
    <property type="evidence" value="ECO:0007669"/>
    <property type="project" value="TreeGrafter"/>
</dbReference>
<dbReference type="FunFam" id="3.80.10.10:FF:000383">
    <property type="entry name" value="Leucine-rich repeat receptor protein kinase EMS1"/>
    <property type="match status" value="1"/>
</dbReference>
<organism evidence="4 5">
    <name type="scientific">Blyttiomyces helicus</name>
    <dbReference type="NCBI Taxonomy" id="388810"/>
    <lineage>
        <taxon>Eukaryota</taxon>
        <taxon>Fungi</taxon>
        <taxon>Fungi incertae sedis</taxon>
        <taxon>Chytridiomycota</taxon>
        <taxon>Chytridiomycota incertae sedis</taxon>
        <taxon>Chytridiomycetes</taxon>
        <taxon>Chytridiomycetes incertae sedis</taxon>
        <taxon>Blyttiomyces</taxon>
    </lineage>
</organism>
<dbReference type="OrthoDB" id="676979at2759"/>
<dbReference type="Pfam" id="PF00560">
    <property type="entry name" value="LRR_1"/>
    <property type="match status" value="3"/>
</dbReference>